<reference evidence="2" key="1">
    <citation type="submission" date="2022-11" db="UniProtKB">
        <authorList>
            <consortium name="WormBaseParasite"/>
        </authorList>
    </citation>
    <scope>IDENTIFICATION</scope>
</reference>
<dbReference type="Proteomes" id="UP000887565">
    <property type="component" value="Unplaced"/>
</dbReference>
<evidence type="ECO:0000313" key="1">
    <source>
        <dbReference type="Proteomes" id="UP000887565"/>
    </source>
</evidence>
<dbReference type="WBParaSite" id="nRc.2.0.1.t18847-RA">
    <property type="protein sequence ID" value="nRc.2.0.1.t18847-RA"/>
    <property type="gene ID" value="nRc.2.0.1.g18847"/>
</dbReference>
<evidence type="ECO:0000313" key="2">
    <source>
        <dbReference type="WBParaSite" id="nRc.2.0.1.t18847-RA"/>
    </source>
</evidence>
<keyword evidence="1" id="KW-1185">Reference proteome</keyword>
<protein>
    <submittedName>
        <fullName evidence="2">Uncharacterized protein</fullName>
    </submittedName>
</protein>
<accession>A0A915IYP4</accession>
<sequence>MQRWNNPLDENRLRLNIKKIAYMECGLQTDGTTNVSDSKYDKMPGHLCQLAQVRPRTEKTLPAVHWAS</sequence>
<organism evidence="1 2">
    <name type="scientific">Romanomermis culicivorax</name>
    <name type="common">Nematode worm</name>
    <dbReference type="NCBI Taxonomy" id="13658"/>
    <lineage>
        <taxon>Eukaryota</taxon>
        <taxon>Metazoa</taxon>
        <taxon>Ecdysozoa</taxon>
        <taxon>Nematoda</taxon>
        <taxon>Enoplea</taxon>
        <taxon>Dorylaimia</taxon>
        <taxon>Mermithida</taxon>
        <taxon>Mermithoidea</taxon>
        <taxon>Mermithidae</taxon>
        <taxon>Romanomermis</taxon>
    </lineage>
</organism>
<proteinExistence type="predicted"/>
<dbReference type="AlphaFoldDB" id="A0A915IYP4"/>
<name>A0A915IYP4_ROMCU</name>